<evidence type="ECO:0000256" key="5">
    <source>
        <dbReference type="ARBA" id="ARBA00022737"/>
    </source>
</evidence>
<comment type="caution">
    <text evidence="7">The sequence shown here is derived from an EMBL/GenBank/DDBJ whole genome shotgun (WGS) entry which is preliminary data.</text>
</comment>
<dbReference type="Gene3D" id="2.150.10.10">
    <property type="entry name" value="Serralysin-like metalloprotease, C-terminal"/>
    <property type="match status" value="1"/>
</dbReference>
<dbReference type="AlphaFoldDB" id="A0A561PVV1"/>
<dbReference type="SUPFAM" id="SSF51120">
    <property type="entry name" value="beta-Roll"/>
    <property type="match status" value="1"/>
</dbReference>
<gene>
    <name evidence="7" type="ORF">FHW37_12310</name>
</gene>
<dbReference type="InterPro" id="IPR013858">
    <property type="entry name" value="Peptidase_M10B_C"/>
</dbReference>
<dbReference type="PRINTS" id="PR00313">
    <property type="entry name" value="CABNDNGRPT"/>
</dbReference>
<dbReference type="Gene3D" id="3.40.390.10">
    <property type="entry name" value="Collagenase (Catalytic Domain)"/>
    <property type="match status" value="1"/>
</dbReference>
<keyword evidence="4" id="KW-0964">Secreted</keyword>
<evidence type="ECO:0000313" key="8">
    <source>
        <dbReference type="Proteomes" id="UP000320653"/>
    </source>
</evidence>
<dbReference type="InterPro" id="IPR034033">
    <property type="entry name" value="Serralysin-like"/>
</dbReference>
<comment type="cofactor">
    <cofactor evidence="1">
        <name>Ca(2+)</name>
        <dbReference type="ChEBI" id="CHEBI:29108"/>
    </cofactor>
</comment>
<evidence type="ECO:0000256" key="3">
    <source>
        <dbReference type="ARBA" id="ARBA00009490"/>
    </source>
</evidence>
<sequence>MAIYREGADAASDTSTSYAIAAGDTFSGSLDHDTDWIKVKLIAGKAYQIDLKGSASWAVPAVFDSYGSMRDRGEYGKTDDGASDFRFIAPKTGAYYIQAGSLDNVGQGDYKVSVKTVKAPHFASYDTIATYMTEKFWDQPYKFDIRAGATLKVNLGSLTSEGRQLAKWALETWTEASGIKFKIVSGSAEIKFDDKEIGAEGGASSIKNGIASGTYVNVPVSWIKDYGAGYNTYTLGTYIHEIGHALGLGHPGRYDNSPSGGQLFANDSKQLTAMSYLNTDDNIWVTALKAPPITPMMVDVLAIRKLYGSTSIHAGDTSHTLKAEYSGGSGMMTLVDTGGRDTLKLDWVTANQRIDLHAESFSSVAGGLNNFSLARGTVIENAIGGRGNDVIIGNSSANVIKGGAGNDALAGGTGKDKLTGGSGSDTFVFAKGDAKDIVTDFAASEDLLELAVGSVANTYSKAMAHAHQSCDNVVFDFGHGDEVVLQNIKLESLTVTNIHFSGSGLT</sequence>
<dbReference type="RefSeq" id="WP_145643780.1">
    <property type="nucleotide sequence ID" value="NZ_VIWP01000023.1"/>
</dbReference>
<organism evidence="7 8">
    <name type="scientific">Neorhizobium alkalisoli</name>
    <dbReference type="NCBI Taxonomy" id="528178"/>
    <lineage>
        <taxon>Bacteria</taxon>
        <taxon>Pseudomonadati</taxon>
        <taxon>Pseudomonadota</taxon>
        <taxon>Alphaproteobacteria</taxon>
        <taxon>Hyphomicrobiales</taxon>
        <taxon>Rhizobiaceae</taxon>
        <taxon>Rhizobium/Agrobacterium group</taxon>
        <taxon>Neorhizobium</taxon>
    </lineage>
</organism>
<dbReference type="GO" id="GO:0006508">
    <property type="term" value="P:proteolysis"/>
    <property type="evidence" value="ECO:0007669"/>
    <property type="project" value="InterPro"/>
</dbReference>
<feature type="domain" description="Peptidase metallopeptidase" evidence="6">
    <location>
        <begin position="133"/>
        <end position="291"/>
    </location>
</feature>
<dbReference type="Gene3D" id="2.60.120.380">
    <property type="match status" value="1"/>
</dbReference>
<dbReference type="EMBL" id="VIWP01000023">
    <property type="protein sequence ID" value="TWF42232.1"/>
    <property type="molecule type" value="Genomic_DNA"/>
</dbReference>
<dbReference type="CDD" id="cd04277">
    <property type="entry name" value="ZnMc_serralysin_like"/>
    <property type="match status" value="1"/>
</dbReference>
<dbReference type="SUPFAM" id="SSF55486">
    <property type="entry name" value="Metalloproteases ('zincins'), catalytic domain"/>
    <property type="match status" value="1"/>
</dbReference>
<dbReference type="InterPro" id="IPR001343">
    <property type="entry name" value="Hemolysn_Ca-bd"/>
</dbReference>
<dbReference type="InterPro" id="IPR006026">
    <property type="entry name" value="Peptidase_Metallo"/>
</dbReference>
<proteinExistence type="inferred from homology"/>
<evidence type="ECO:0000256" key="1">
    <source>
        <dbReference type="ARBA" id="ARBA00001913"/>
    </source>
</evidence>
<dbReference type="GO" id="GO:0005615">
    <property type="term" value="C:extracellular space"/>
    <property type="evidence" value="ECO:0007669"/>
    <property type="project" value="InterPro"/>
</dbReference>
<dbReference type="Proteomes" id="UP000320653">
    <property type="component" value="Unassembled WGS sequence"/>
</dbReference>
<accession>A0A561PVV1</accession>
<dbReference type="InterPro" id="IPR011049">
    <property type="entry name" value="Serralysin-like_metalloprot_C"/>
</dbReference>
<dbReference type="GO" id="GO:0008237">
    <property type="term" value="F:metallopeptidase activity"/>
    <property type="evidence" value="ECO:0007669"/>
    <property type="project" value="InterPro"/>
</dbReference>
<dbReference type="InterPro" id="IPR024079">
    <property type="entry name" value="MetalloPept_cat_dom_sf"/>
</dbReference>
<protein>
    <submittedName>
        <fullName evidence="7">Serralysin</fullName>
    </submittedName>
</protein>
<keyword evidence="5" id="KW-0677">Repeat</keyword>
<dbReference type="InterPro" id="IPR018511">
    <property type="entry name" value="Hemolysin-typ_Ca-bd_CS"/>
</dbReference>
<dbReference type="OrthoDB" id="223957at2"/>
<comment type="similarity">
    <text evidence="3">Belongs to the peptidase M10B family.</text>
</comment>
<evidence type="ECO:0000313" key="7">
    <source>
        <dbReference type="EMBL" id="TWF42232.1"/>
    </source>
</evidence>
<name>A0A561PVV1_9HYPH</name>
<dbReference type="GO" id="GO:0008270">
    <property type="term" value="F:zinc ion binding"/>
    <property type="evidence" value="ECO:0007669"/>
    <property type="project" value="InterPro"/>
</dbReference>
<reference evidence="7 8" key="1">
    <citation type="submission" date="2019-06" db="EMBL/GenBank/DDBJ databases">
        <title>Sorghum-associated microbial communities from plants grown in Nebraska, USA.</title>
        <authorList>
            <person name="Schachtman D."/>
        </authorList>
    </citation>
    <scope>NUCLEOTIDE SEQUENCE [LARGE SCALE GENOMIC DNA]</scope>
    <source>
        <strain evidence="7 8">1225</strain>
    </source>
</reference>
<evidence type="ECO:0000256" key="4">
    <source>
        <dbReference type="ARBA" id="ARBA00022525"/>
    </source>
</evidence>
<keyword evidence="8" id="KW-1185">Reference proteome</keyword>
<dbReference type="GO" id="GO:0005509">
    <property type="term" value="F:calcium ion binding"/>
    <property type="evidence" value="ECO:0007669"/>
    <property type="project" value="InterPro"/>
</dbReference>
<dbReference type="Pfam" id="PF08548">
    <property type="entry name" value="Peptidase_M10_C"/>
    <property type="match status" value="1"/>
</dbReference>
<evidence type="ECO:0000259" key="6">
    <source>
        <dbReference type="SMART" id="SM00235"/>
    </source>
</evidence>
<dbReference type="PROSITE" id="PS00330">
    <property type="entry name" value="HEMOLYSIN_CALCIUM"/>
    <property type="match status" value="1"/>
</dbReference>
<comment type="subcellular location">
    <subcellularLocation>
        <location evidence="2">Secreted</location>
    </subcellularLocation>
</comment>
<evidence type="ECO:0000256" key="2">
    <source>
        <dbReference type="ARBA" id="ARBA00004613"/>
    </source>
</evidence>
<dbReference type="SMART" id="SM00235">
    <property type="entry name" value="ZnMc"/>
    <property type="match status" value="1"/>
</dbReference>
<dbReference type="Pfam" id="PF00353">
    <property type="entry name" value="HemolysinCabind"/>
    <property type="match status" value="1"/>
</dbReference>